<protein>
    <recommendedName>
        <fullName evidence="4">Transmembrane protein</fullName>
    </recommendedName>
</protein>
<dbReference type="AlphaFoldDB" id="A0AA40DZH1"/>
<dbReference type="Proteomes" id="UP001172101">
    <property type="component" value="Unassembled WGS sequence"/>
</dbReference>
<evidence type="ECO:0008006" key="4">
    <source>
        <dbReference type="Google" id="ProtNLM"/>
    </source>
</evidence>
<comment type="caution">
    <text evidence="2">The sequence shown here is derived from an EMBL/GenBank/DDBJ whole genome shotgun (WGS) entry which is preliminary data.</text>
</comment>
<dbReference type="GeneID" id="85317074"/>
<dbReference type="RefSeq" id="XP_060298238.1">
    <property type="nucleotide sequence ID" value="XM_060433804.1"/>
</dbReference>
<keyword evidence="1" id="KW-0472">Membrane</keyword>
<name>A0AA40DZH1_9PEZI</name>
<keyword evidence="1" id="KW-0812">Transmembrane</keyword>
<accession>A0AA40DZH1</accession>
<gene>
    <name evidence="2" type="ORF">B0T26DRAFT_212577</name>
</gene>
<keyword evidence="1" id="KW-1133">Transmembrane helix</keyword>
<keyword evidence="3" id="KW-1185">Reference proteome</keyword>
<proteinExistence type="predicted"/>
<evidence type="ECO:0000313" key="2">
    <source>
        <dbReference type="EMBL" id="KAK0722314.1"/>
    </source>
</evidence>
<evidence type="ECO:0000313" key="3">
    <source>
        <dbReference type="Proteomes" id="UP001172101"/>
    </source>
</evidence>
<reference evidence="2" key="1">
    <citation type="submission" date="2023-06" db="EMBL/GenBank/DDBJ databases">
        <title>Genome-scale phylogeny and comparative genomics of the fungal order Sordariales.</title>
        <authorList>
            <consortium name="Lawrence Berkeley National Laboratory"/>
            <person name="Hensen N."/>
            <person name="Bonometti L."/>
            <person name="Westerberg I."/>
            <person name="Brannstrom I.O."/>
            <person name="Guillou S."/>
            <person name="Cros-Aarteil S."/>
            <person name="Calhoun S."/>
            <person name="Haridas S."/>
            <person name="Kuo A."/>
            <person name="Mondo S."/>
            <person name="Pangilinan J."/>
            <person name="Riley R."/>
            <person name="LaButti K."/>
            <person name="Andreopoulos B."/>
            <person name="Lipzen A."/>
            <person name="Chen C."/>
            <person name="Yanf M."/>
            <person name="Daum C."/>
            <person name="Ng V."/>
            <person name="Clum A."/>
            <person name="Steindorff A."/>
            <person name="Ohm R."/>
            <person name="Martin F."/>
            <person name="Silar P."/>
            <person name="Natvig D."/>
            <person name="Lalanne C."/>
            <person name="Gautier V."/>
            <person name="Ament-velasquez S.L."/>
            <person name="Kruys A."/>
            <person name="Hutchinson M.I."/>
            <person name="Powell A.J."/>
            <person name="Barry K."/>
            <person name="Miller A.N."/>
            <person name="Grigoriev I.V."/>
            <person name="Debuchy R."/>
            <person name="Gladieux P."/>
            <person name="Thoren M.H."/>
            <person name="Johannesson H."/>
        </authorList>
    </citation>
    <scope>NUCLEOTIDE SEQUENCE</scope>
    <source>
        <strain evidence="2">SMH2392-1A</strain>
    </source>
</reference>
<feature type="transmembrane region" description="Helical" evidence="1">
    <location>
        <begin position="17"/>
        <end position="38"/>
    </location>
</feature>
<sequence>MDGTVAAFGAGEGKKGVIGWVWVCFSHTSLCCIVSYFILPLLSYYYPFGILLFWARISLFFSRGIKAGTGKGVRIGPAKETSKRVKDTKPGVCQ</sequence>
<organism evidence="2 3">
    <name type="scientific">Lasiosphaeria miniovina</name>
    <dbReference type="NCBI Taxonomy" id="1954250"/>
    <lineage>
        <taxon>Eukaryota</taxon>
        <taxon>Fungi</taxon>
        <taxon>Dikarya</taxon>
        <taxon>Ascomycota</taxon>
        <taxon>Pezizomycotina</taxon>
        <taxon>Sordariomycetes</taxon>
        <taxon>Sordariomycetidae</taxon>
        <taxon>Sordariales</taxon>
        <taxon>Lasiosphaeriaceae</taxon>
        <taxon>Lasiosphaeria</taxon>
    </lineage>
</organism>
<feature type="transmembrane region" description="Helical" evidence="1">
    <location>
        <begin position="44"/>
        <end position="61"/>
    </location>
</feature>
<evidence type="ECO:0000256" key="1">
    <source>
        <dbReference type="SAM" id="Phobius"/>
    </source>
</evidence>
<dbReference type="EMBL" id="JAUIRO010000003">
    <property type="protein sequence ID" value="KAK0722314.1"/>
    <property type="molecule type" value="Genomic_DNA"/>
</dbReference>